<protein>
    <submittedName>
        <fullName evidence="1">Uncharacterized protein</fullName>
    </submittedName>
</protein>
<name>A0A7G9Y295_9EURY</name>
<organism evidence="1">
    <name type="scientific">Candidatus Methanogaster sp. ANME-2c ERB4</name>
    <dbReference type="NCBI Taxonomy" id="2759911"/>
    <lineage>
        <taxon>Archaea</taxon>
        <taxon>Methanobacteriati</taxon>
        <taxon>Methanobacteriota</taxon>
        <taxon>Stenosarchaea group</taxon>
        <taxon>Methanomicrobia</taxon>
        <taxon>Methanosarcinales</taxon>
        <taxon>ANME-2 cluster</taxon>
        <taxon>Candidatus Methanogasteraceae</taxon>
        <taxon>Candidatus Methanogaster</taxon>
    </lineage>
</organism>
<dbReference type="AlphaFoldDB" id="A0A7G9Y295"/>
<gene>
    <name evidence="1" type="ORF">LFKDBMJG_00001</name>
</gene>
<accession>A0A7G9Y295</accession>
<dbReference type="EMBL" id="MT630711">
    <property type="protein sequence ID" value="QNO42129.1"/>
    <property type="molecule type" value="Genomic_DNA"/>
</dbReference>
<reference evidence="1" key="1">
    <citation type="submission" date="2020-06" db="EMBL/GenBank/DDBJ databases">
        <title>Unique genomic features of the anaerobic methanotrophic archaea.</title>
        <authorList>
            <person name="Chadwick G.L."/>
            <person name="Skennerton C.T."/>
            <person name="Laso-Perez R."/>
            <person name="Leu A.O."/>
            <person name="Speth D.R."/>
            <person name="Yu H."/>
            <person name="Morgan-Lang C."/>
            <person name="Hatzenpichler R."/>
            <person name="Goudeau D."/>
            <person name="Malmstrom R."/>
            <person name="Brazelton W.J."/>
            <person name="Woyke T."/>
            <person name="Hallam S.J."/>
            <person name="Tyson G.W."/>
            <person name="Wegener G."/>
            <person name="Boetius A."/>
            <person name="Orphan V."/>
        </authorList>
    </citation>
    <scope>NUCLEOTIDE SEQUENCE</scope>
</reference>
<evidence type="ECO:0000313" key="1">
    <source>
        <dbReference type="EMBL" id="QNO42129.1"/>
    </source>
</evidence>
<proteinExistence type="predicted"/>
<sequence>MDYWCDSDTSTMGTEVLQYLTKNPSNTHIHGLIRLSLHTNISLFHANCKSTFVVFAALSGTN</sequence>